<dbReference type="Proteomes" id="UP000234585">
    <property type="component" value="Unassembled WGS sequence"/>
</dbReference>
<dbReference type="OrthoDB" id="1668230at2759"/>
<keyword evidence="3" id="KW-1185">Reference proteome</keyword>
<dbReference type="GO" id="GO:0004674">
    <property type="term" value="F:protein serine/threonine kinase activity"/>
    <property type="evidence" value="ECO:0007669"/>
    <property type="project" value="UniProtKB-KW"/>
</dbReference>
<dbReference type="EMBL" id="KZ559191">
    <property type="protein sequence ID" value="PLB33891.1"/>
    <property type="molecule type" value="Genomic_DNA"/>
</dbReference>
<evidence type="ECO:0000313" key="3">
    <source>
        <dbReference type="Proteomes" id="UP000234585"/>
    </source>
</evidence>
<proteinExistence type="predicted"/>
<dbReference type="InterPro" id="IPR011009">
    <property type="entry name" value="Kinase-like_dom_sf"/>
</dbReference>
<keyword evidence="2" id="KW-0418">Kinase</keyword>
<dbReference type="Pfam" id="PF07714">
    <property type="entry name" value="PK_Tyr_Ser-Thr"/>
    <property type="match status" value="1"/>
</dbReference>
<dbReference type="STRING" id="41067.A0A2I2EZT5"/>
<dbReference type="InterPro" id="IPR001245">
    <property type="entry name" value="Ser-Thr/Tyr_kinase_cat_dom"/>
</dbReference>
<protein>
    <submittedName>
        <fullName evidence="2">Serine/threonine protein kinase</fullName>
    </submittedName>
</protein>
<evidence type="ECO:0000259" key="1">
    <source>
        <dbReference type="Pfam" id="PF07714"/>
    </source>
</evidence>
<keyword evidence="2" id="KW-0723">Serine/threonine-protein kinase</keyword>
<name>A0A2I2EZT5_ASPCN</name>
<feature type="domain" description="Serine-threonine/tyrosine-protein kinase catalytic" evidence="1">
    <location>
        <begin position="48"/>
        <end position="145"/>
    </location>
</feature>
<gene>
    <name evidence="2" type="ORF">BDW47DRAFT_134700</name>
</gene>
<keyword evidence="2" id="KW-0808">Transferase</keyword>
<accession>A0A2I2EZT5</accession>
<sequence>MTSAYHVDPIGCFPQEQIFGMGRIGLVVRKGNLAVKLPLRWSSSSDDEMKANIECLQHEQPIYQRLGQCAGVVPCLGFTKTSIQLQLMENGDLRCYLGQNKASKSLQLRWFRTMARALARIHDRRILVVDIASRNFLLDSELSISFCGYTESTILPLSTCMQTVDGGYSIQTDIEQLGAVMYEVIVGDKCKFDIWESAPPDATRGVWPPREGLPRTNEIWLGSIIEKCWTQGAYLSAYDLYKELDFVELDDEPSPLMLGVEDTNNLC</sequence>
<dbReference type="AlphaFoldDB" id="A0A2I2EZT5"/>
<dbReference type="RefSeq" id="XP_024667903.1">
    <property type="nucleotide sequence ID" value="XM_024818146.1"/>
</dbReference>
<evidence type="ECO:0000313" key="2">
    <source>
        <dbReference type="EMBL" id="PLB33891.1"/>
    </source>
</evidence>
<dbReference type="SUPFAM" id="SSF56112">
    <property type="entry name" value="Protein kinase-like (PK-like)"/>
    <property type="match status" value="1"/>
</dbReference>
<dbReference type="Gene3D" id="1.10.510.10">
    <property type="entry name" value="Transferase(Phosphotransferase) domain 1"/>
    <property type="match status" value="1"/>
</dbReference>
<organism evidence="2 3">
    <name type="scientific">Aspergillus candidus</name>
    <dbReference type="NCBI Taxonomy" id="41067"/>
    <lineage>
        <taxon>Eukaryota</taxon>
        <taxon>Fungi</taxon>
        <taxon>Dikarya</taxon>
        <taxon>Ascomycota</taxon>
        <taxon>Pezizomycotina</taxon>
        <taxon>Eurotiomycetes</taxon>
        <taxon>Eurotiomycetidae</taxon>
        <taxon>Eurotiales</taxon>
        <taxon>Aspergillaceae</taxon>
        <taxon>Aspergillus</taxon>
        <taxon>Aspergillus subgen. Circumdati</taxon>
    </lineage>
</organism>
<dbReference type="GeneID" id="36525306"/>
<reference evidence="2 3" key="1">
    <citation type="submission" date="2017-12" db="EMBL/GenBank/DDBJ databases">
        <authorList>
            <consortium name="DOE Joint Genome Institute"/>
            <person name="Haridas S."/>
            <person name="Kjaerbolling I."/>
            <person name="Vesth T.C."/>
            <person name="Frisvad J.C."/>
            <person name="Nybo J.L."/>
            <person name="Theobald S."/>
            <person name="Kuo A."/>
            <person name="Bowyer P."/>
            <person name="Matsuda Y."/>
            <person name="Mondo S."/>
            <person name="Lyhne E.K."/>
            <person name="Kogle M.E."/>
            <person name="Clum A."/>
            <person name="Lipzen A."/>
            <person name="Salamov A."/>
            <person name="Ngan C.Y."/>
            <person name="Daum C."/>
            <person name="Chiniquy J."/>
            <person name="Barry K."/>
            <person name="LaButti K."/>
            <person name="Simmons B.A."/>
            <person name="Magnuson J.K."/>
            <person name="Mortensen U.H."/>
            <person name="Larsen T.O."/>
            <person name="Grigoriev I.V."/>
            <person name="Baker S.E."/>
            <person name="Andersen M.R."/>
            <person name="Nordberg H.P."/>
            <person name="Cantor M.N."/>
            <person name="Hua S.X."/>
        </authorList>
    </citation>
    <scope>NUCLEOTIDE SEQUENCE [LARGE SCALE GENOMIC DNA]</scope>
    <source>
        <strain evidence="2 3">CBS 102.13</strain>
    </source>
</reference>